<keyword evidence="7" id="KW-1185">Reference proteome</keyword>
<reference evidence="6 7" key="1">
    <citation type="submission" date="2017-07" db="EMBL/GenBank/DDBJ databases">
        <title>Tetzosporium hominis gen.nov. sp.nov.</title>
        <authorList>
            <person name="Tetz G."/>
            <person name="Tetz V."/>
        </authorList>
    </citation>
    <scope>NUCLEOTIDE SEQUENCE [LARGE SCALE GENOMIC DNA]</scope>
    <source>
        <strain evidence="6 7">VT-49</strain>
    </source>
</reference>
<dbReference type="PANTHER" id="PTHR43140:SF1">
    <property type="entry name" value="TYPE I RESTRICTION ENZYME ECOKI SPECIFICITY SUBUNIT"/>
    <property type="match status" value="1"/>
</dbReference>
<comment type="caution">
    <text evidence="6">The sequence shown here is derived from an EMBL/GenBank/DDBJ whole genome shotgun (WGS) entry which is preliminary data.</text>
</comment>
<dbReference type="GO" id="GO:0003677">
    <property type="term" value="F:DNA binding"/>
    <property type="evidence" value="ECO:0007669"/>
    <property type="project" value="UniProtKB-KW"/>
</dbReference>
<evidence type="ECO:0000313" key="7">
    <source>
        <dbReference type="Proteomes" id="UP000217065"/>
    </source>
</evidence>
<evidence type="ECO:0000256" key="1">
    <source>
        <dbReference type="ARBA" id="ARBA00010923"/>
    </source>
</evidence>
<dbReference type="SUPFAM" id="SSF116734">
    <property type="entry name" value="DNA methylase specificity domain"/>
    <property type="match status" value="2"/>
</dbReference>
<protein>
    <recommendedName>
        <fullName evidence="5">Type I restriction modification DNA specificity domain-containing protein</fullName>
    </recommendedName>
</protein>
<proteinExistence type="inferred from homology"/>
<dbReference type="Proteomes" id="UP000217065">
    <property type="component" value="Unassembled WGS sequence"/>
</dbReference>
<comment type="similarity">
    <text evidence="1">Belongs to the type-I restriction system S methylase family.</text>
</comment>
<gene>
    <name evidence="6" type="ORF">CF394_00575</name>
</gene>
<dbReference type="InterPro" id="IPR051212">
    <property type="entry name" value="Type-I_RE_S_subunit"/>
</dbReference>
<dbReference type="OrthoDB" id="9795776at2"/>
<evidence type="ECO:0000256" key="4">
    <source>
        <dbReference type="ARBA" id="ARBA00038652"/>
    </source>
</evidence>
<dbReference type="Pfam" id="PF01420">
    <property type="entry name" value="Methylase_S"/>
    <property type="match status" value="2"/>
</dbReference>
<evidence type="ECO:0000256" key="2">
    <source>
        <dbReference type="ARBA" id="ARBA00022747"/>
    </source>
</evidence>
<keyword evidence="2" id="KW-0680">Restriction system</keyword>
<dbReference type="Gene3D" id="1.10.287.1120">
    <property type="entry name" value="Bipartite methylase S protein"/>
    <property type="match status" value="1"/>
</dbReference>
<dbReference type="AlphaFoldDB" id="A0A264W7G2"/>
<evidence type="ECO:0000313" key="6">
    <source>
        <dbReference type="EMBL" id="OZS79495.1"/>
    </source>
</evidence>
<feature type="domain" description="Type I restriction modification DNA specificity" evidence="5">
    <location>
        <begin position="55"/>
        <end position="188"/>
    </location>
</feature>
<dbReference type="EMBL" id="NOKQ01000119">
    <property type="protein sequence ID" value="OZS79495.1"/>
    <property type="molecule type" value="Genomic_DNA"/>
</dbReference>
<dbReference type="InterPro" id="IPR044946">
    <property type="entry name" value="Restrct_endonuc_typeI_TRD_sf"/>
</dbReference>
<keyword evidence="3" id="KW-0238">DNA-binding</keyword>
<feature type="domain" description="Type I restriction modification DNA specificity" evidence="5">
    <location>
        <begin position="318"/>
        <end position="407"/>
    </location>
</feature>
<comment type="subunit">
    <text evidence="4">The methyltransferase is composed of M and S polypeptides.</text>
</comment>
<sequence>MNKLKNIIEPYEIYRETSIPFLKQIPQGWKEYPFYALVNPKSIINNTNEQLLSVYLNKGVIPYNQSTGLQVHKPSQDLTKYQLVEPGDFVMNNQQSWRGSVGVSRYRGIVSPAYYVFSLSNKINPIYGNYLFRDSVMVNQFVLSSKGVGSIQRNLYYPFLKRIRVPLPSRIEQDQIVKYLDYQISKINKFIRVKMQLINVLKEKKQAVINKAVTKGLNPNISLKPSGLEWLGDIPEHWNVTRIKVLFREREERKGNLNLELLTFSRQKGLILYSEFSDKPPSASDLTQYKVVRKGNLLMNKMQAWSGMFTSVNVEGVVSPDYSVFEPTKLADTDYYSYVFKLPNHVQQFALASKGVGTGFNRLYTPKFGSIYTILPPLDEQRIIANKIPELVSEVESSINKIQKEIELINEYKTRLISDVITGKIDVRNIEIIQVEEEDPDIEYQDLEEDIEELEEVLEGEECEV</sequence>
<evidence type="ECO:0000256" key="3">
    <source>
        <dbReference type="ARBA" id="ARBA00023125"/>
    </source>
</evidence>
<accession>A0A264W7G2</accession>
<dbReference type="Gene3D" id="3.90.220.20">
    <property type="entry name" value="DNA methylase specificity domains"/>
    <property type="match status" value="2"/>
</dbReference>
<dbReference type="REBASE" id="247257">
    <property type="entry name" value="S.ThoVT49ORF570P"/>
</dbReference>
<dbReference type="PANTHER" id="PTHR43140">
    <property type="entry name" value="TYPE-1 RESTRICTION ENZYME ECOKI SPECIFICITY PROTEIN"/>
    <property type="match status" value="1"/>
</dbReference>
<evidence type="ECO:0000259" key="5">
    <source>
        <dbReference type="Pfam" id="PF01420"/>
    </source>
</evidence>
<dbReference type="InterPro" id="IPR000055">
    <property type="entry name" value="Restrct_endonuc_typeI_TRD"/>
</dbReference>
<organism evidence="6 7">
    <name type="scientific">Tetzosporium hominis</name>
    <dbReference type="NCBI Taxonomy" id="2020506"/>
    <lineage>
        <taxon>Bacteria</taxon>
        <taxon>Bacillati</taxon>
        <taxon>Bacillota</taxon>
        <taxon>Bacilli</taxon>
        <taxon>Bacillales</taxon>
        <taxon>Caryophanaceae</taxon>
        <taxon>Tetzosporium</taxon>
    </lineage>
</organism>
<name>A0A264W7G2_9BACL</name>
<dbReference type="GO" id="GO:0009307">
    <property type="term" value="P:DNA restriction-modification system"/>
    <property type="evidence" value="ECO:0007669"/>
    <property type="project" value="UniProtKB-KW"/>
</dbReference>